<sequence length="270" mass="28102">MTDSPALDVLLHATAAPPTRLEPREDEAELVALLDDLAPGRSVRANMIATLDGAATGPDRVTGSINGPADLRVFTALRALADVVLVGAGTVRQERYRELDLPPAVAATRRAHGRGDRPALAVVTRSGDVPGALLDAERLPLVVTCATSPRVGELRDRLGDGLVVAGRSAVDLRGALAALAERGLTAVLTEGGPTLLGELVSLGLVDELFLTWSPTVVGGPAPRVLDGAPWVRDPLPARLVQLLHADGVLLGRWDLHTASQDARSQLGSAT</sequence>
<comment type="caution">
    <text evidence="5">The sequence shown here is derived from an EMBL/GenBank/DDBJ whole genome shotgun (WGS) entry which is preliminary data.</text>
</comment>
<evidence type="ECO:0000313" key="5">
    <source>
        <dbReference type="EMBL" id="GEA81443.1"/>
    </source>
</evidence>
<comment type="pathway">
    <text evidence="1">Cofactor biosynthesis; riboflavin biosynthesis.</text>
</comment>
<keyword evidence="2" id="KW-0521">NADP</keyword>
<dbReference type="Proteomes" id="UP000315842">
    <property type="component" value="Unassembled WGS sequence"/>
</dbReference>
<dbReference type="GO" id="GO:0009231">
    <property type="term" value="P:riboflavin biosynthetic process"/>
    <property type="evidence" value="ECO:0007669"/>
    <property type="project" value="InterPro"/>
</dbReference>
<dbReference type="Pfam" id="PF01872">
    <property type="entry name" value="RibD_C"/>
    <property type="match status" value="1"/>
</dbReference>
<dbReference type="PANTHER" id="PTHR38011">
    <property type="entry name" value="DIHYDROFOLATE REDUCTASE FAMILY PROTEIN (AFU_ORTHOLOGUE AFUA_8G06820)"/>
    <property type="match status" value="1"/>
</dbReference>
<evidence type="ECO:0000313" key="6">
    <source>
        <dbReference type="Proteomes" id="UP000315842"/>
    </source>
</evidence>
<dbReference type="AlphaFoldDB" id="A0A4Y3KBQ2"/>
<evidence type="ECO:0000259" key="4">
    <source>
        <dbReference type="Pfam" id="PF01872"/>
    </source>
</evidence>
<accession>A0A4Y3KBQ2</accession>
<dbReference type="EMBL" id="BJLP01000029">
    <property type="protein sequence ID" value="GEA81443.1"/>
    <property type="molecule type" value="Genomic_DNA"/>
</dbReference>
<dbReference type="InterPro" id="IPR002734">
    <property type="entry name" value="RibDG_C"/>
</dbReference>
<dbReference type="InterPro" id="IPR024072">
    <property type="entry name" value="DHFR-like_dom_sf"/>
</dbReference>
<evidence type="ECO:0000256" key="3">
    <source>
        <dbReference type="ARBA" id="ARBA00023002"/>
    </source>
</evidence>
<name>A0A4Y3KBQ2_CELUD</name>
<keyword evidence="3" id="KW-0560">Oxidoreductase</keyword>
<evidence type="ECO:0000256" key="1">
    <source>
        <dbReference type="ARBA" id="ARBA00005104"/>
    </source>
</evidence>
<dbReference type="InterPro" id="IPR050765">
    <property type="entry name" value="Riboflavin_Biosynth_HTPR"/>
</dbReference>
<dbReference type="SUPFAM" id="SSF53597">
    <property type="entry name" value="Dihydrofolate reductase-like"/>
    <property type="match status" value="1"/>
</dbReference>
<dbReference type="RefSeq" id="WP_141320616.1">
    <property type="nucleotide sequence ID" value="NZ_BJLP01000029.1"/>
</dbReference>
<feature type="domain" description="Bacterial bifunctional deaminase-reductase C-terminal" evidence="4">
    <location>
        <begin position="42"/>
        <end position="230"/>
    </location>
</feature>
<dbReference type="PANTHER" id="PTHR38011:SF7">
    <property type="entry name" value="2,5-DIAMINO-6-RIBOSYLAMINO-4(3H)-PYRIMIDINONE 5'-PHOSPHATE REDUCTASE"/>
    <property type="match status" value="1"/>
</dbReference>
<keyword evidence="6" id="KW-1185">Reference proteome</keyword>
<dbReference type="GO" id="GO:0008703">
    <property type="term" value="F:5-amino-6-(5-phosphoribosylamino)uracil reductase activity"/>
    <property type="evidence" value="ECO:0007669"/>
    <property type="project" value="InterPro"/>
</dbReference>
<gene>
    <name evidence="5" type="ORF">CUD01_18870</name>
</gene>
<evidence type="ECO:0000256" key="2">
    <source>
        <dbReference type="ARBA" id="ARBA00022857"/>
    </source>
</evidence>
<reference evidence="5 6" key="1">
    <citation type="submission" date="2019-06" db="EMBL/GenBank/DDBJ databases">
        <title>Whole genome shotgun sequence of Cellulomonas uda NBRC 3747.</title>
        <authorList>
            <person name="Hosoyama A."/>
            <person name="Uohara A."/>
            <person name="Ohji S."/>
            <person name="Ichikawa N."/>
        </authorList>
    </citation>
    <scope>NUCLEOTIDE SEQUENCE [LARGE SCALE GENOMIC DNA]</scope>
    <source>
        <strain evidence="5 6">NBRC 3747</strain>
    </source>
</reference>
<organism evidence="5 6">
    <name type="scientific">Cellulomonas uda</name>
    <dbReference type="NCBI Taxonomy" id="1714"/>
    <lineage>
        <taxon>Bacteria</taxon>
        <taxon>Bacillati</taxon>
        <taxon>Actinomycetota</taxon>
        <taxon>Actinomycetes</taxon>
        <taxon>Micrococcales</taxon>
        <taxon>Cellulomonadaceae</taxon>
        <taxon>Cellulomonas</taxon>
    </lineage>
</organism>
<dbReference type="Gene3D" id="3.40.430.10">
    <property type="entry name" value="Dihydrofolate Reductase, subunit A"/>
    <property type="match status" value="1"/>
</dbReference>
<protein>
    <recommendedName>
        <fullName evidence="4">Bacterial bifunctional deaminase-reductase C-terminal domain-containing protein</fullName>
    </recommendedName>
</protein>
<proteinExistence type="predicted"/>